<evidence type="ECO:0000313" key="3">
    <source>
        <dbReference type="Proteomes" id="UP000436088"/>
    </source>
</evidence>
<name>A0A6A2YJG5_HIBSY</name>
<gene>
    <name evidence="2" type="ORF">F3Y22_tig00111614pilonHSYRG00115</name>
</gene>
<dbReference type="EMBL" id="VEPZ02001383">
    <property type="protein sequence ID" value="KAE8676424.1"/>
    <property type="molecule type" value="Genomic_DNA"/>
</dbReference>
<keyword evidence="1" id="KW-1133">Transmembrane helix</keyword>
<sequence>MGWESYYRRLLGFVLRVSPYWCACVCMVLGNLHILVIGVIGWESYYRRLLGFVLRITAYRKLADLASGEINYLFCSSSIKVRDEIRGWSIRSVPMILLQVPVRELEEF</sequence>
<proteinExistence type="predicted"/>
<accession>A0A6A2YJG5</accession>
<comment type="caution">
    <text evidence="2">The sequence shown here is derived from an EMBL/GenBank/DDBJ whole genome shotgun (WGS) entry which is preliminary data.</text>
</comment>
<keyword evidence="1" id="KW-0472">Membrane</keyword>
<keyword evidence="3" id="KW-1185">Reference proteome</keyword>
<evidence type="ECO:0000256" key="1">
    <source>
        <dbReference type="SAM" id="Phobius"/>
    </source>
</evidence>
<dbReference type="Proteomes" id="UP000436088">
    <property type="component" value="Unassembled WGS sequence"/>
</dbReference>
<feature type="transmembrane region" description="Helical" evidence="1">
    <location>
        <begin position="20"/>
        <end position="42"/>
    </location>
</feature>
<evidence type="ECO:0000313" key="2">
    <source>
        <dbReference type="EMBL" id="KAE8676424.1"/>
    </source>
</evidence>
<dbReference type="AlphaFoldDB" id="A0A6A2YJG5"/>
<organism evidence="2 3">
    <name type="scientific">Hibiscus syriacus</name>
    <name type="common">Rose of Sharon</name>
    <dbReference type="NCBI Taxonomy" id="106335"/>
    <lineage>
        <taxon>Eukaryota</taxon>
        <taxon>Viridiplantae</taxon>
        <taxon>Streptophyta</taxon>
        <taxon>Embryophyta</taxon>
        <taxon>Tracheophyta</taxon>
        <taxon>Spermatophyta</taxon>
        <taxon>Magnoliopsida</taxon>
        <taxon>eudicotyledons</taxon>
        <taxon>Gunneridae</taxon>
        <taxon>Pentapetalae</taxon>
        <taxon>rosids</taxon>
        <taxon>malvids</taxon>
        <taxon>Malvales</taxon>
        <taxon>Malvaceae</taxon>
        <taxon>Malvoideae</taxon>
        <taxon>Hibiscus</taxon>
    </lineage>
</organism>
<protein>
    <submittedName>
        <fullName evidence="2">Uncharacterized protein</fullName>
    </submittedName>
</protein>
<reference evidence="2" key="1">
    <citation type="submission" date="2019-09" db="EMBL/GenBank/DDBJ databases">
        <title>Draft genome information of white flower Hibiscus syriacus.</title>
        <authorList>
            <person name="Kim Y.-M."/>
        </authorList>
    </citation>
    <scope>NUCLEOTIDE SEQUENCE [LARGE SCALE GENOMIC DNA]</scope>
    <source>
        <strain evidence="2">YM2019G1</strain>
    </source>
</reference>
<keyword evidence="1" id="KW-0812">Transmembrane</keyword>